<name>A0ABN1UPS5_9ACTN</name>
<evidence type="ECO:0000313" key="3">
    <source>
        <dbReference type="Proteomes" id="UP001501371"/>
    </source>
</evidence>
<feature type="region of interest" description="Disordered" evidence="1">
    <location>
        <begin position="1"/>
        <end position="47"/>
    </location>
</feature>
<gene>
    <name evidence="2" type="ORF">GCM10009654_13300</name>
</gene>
<dbReference type="Proteomes" id="UP001501371">
    <property type="component" value="Unassembled WGS sequence"/>
</dbReference>
<comment type="caution">
    <text evidence="2">The sequence shown here is derived from an EMBL/GenBank/DDBJ whole genome shotgun (WGS) entry which is preliminary data.</text>
</comment>
<accession>A0ABN1UPS5</accession>
<dbReference type="EMBL" id="BAAAKV010000009">
    <property type="protein sequence ID" value="GAA1158517.1"/>
    <property type="molecule type" value="Genomic_DNA"/>
</dbReference>
<protein>
    <submittedName>
        <fullName evidence="2">Uncharacterized protein</fullName>
    </submittedName>
</protein>
<proteinExistence type="predicted"/>
<keyword evidence="3" id="KW-1185">Reference proteome</keyword>
<organism evidence="2 3">
    <name type="scientific">Streptomyces hebeiensis</name>
    <dbReference type="NCBI Taxonomy" id="229486"/>
    <lineage>
        <taxon>Bacteria</taxon>
        <taxon>Bacillati</taxon>
        <taxon>Actinomycetota</taxon>
        <taxon>Actinomycetes</taxon>
        <taxon>Kitasatosporales</taxon>
        <taxon>Streptomycetaceae</taxon>
        <taxon>Streptomyces</taxon>
    </lineage>
</organism>
<sequence>MSSQANSTGGEAEKDDMLPGQPWPGQPEEPKPDSGPPPGDGAHRKER</sequence>
<evidence type="ECO:0000256" key="1">
    <source>
        <dbReference type="SAM" id="MobiDB-lite"/>
    </source>
</evidence>
<feature type="compositionally biased region" description="Pro residues" evidence="1">
    <location>
        <begin position="21"/>
        <end position="39"/>
    </location>
</feature>
<reference evidence="2 3" key="1">
    <citation type="journal article" date="2019" name="Int. J. Syst. Evol. Microbiol.">
        <title>The Global Catalogue of Microorganisms (GCM) 10K type strain sequencing project: providing services to taxonomists for standard genome sequencing and annotation.</title>
        <authorList>
            <consortium name="The Broad Institute Genomics Platform"/>
            <consortium name="The Broad Institute Genome Sequencing Center for Infectious Disease"/>
            <person name="Wu L."/>
            <person name="Ma J."/>
        </authorList>
    </citation>
    <scope>NUCLEOTIDE SEQUENCE [LARGE SCALE GENOMIC DNA]</scope>
    <source>
        <strain evidence="2 3">JCM 12696</strain>
    </source>
</reference>
<evidence type="ECO:0000313" key="2">
    <source>
        <dbReference type="EMBL" id="GAA1158517.1"/>
    </source>
</evidence>